<organism evidence="1 2">
    <name type="scientific">Bacillus cereus</name>
    <dbReference type="NCBI Taxonomy" id="1396"/>
    <lineage>
        <taxon>Bacteria</taxon>
        <taxon>Bacillati</taxon>
        <taxon>Bacillota</taxon>
        <taxon>Bacilli</taxon>
        <taxon>Bacillales</taxon>
        <taxon>Bacillaceae</taxon>
        <taxon>Bacillus</taxon>
        <taxon>Bacillus cereus group</taxon>
    </lineage>
</organism>
<dbReference type="AlphaFoldDB" id="A0A2A8ZY83"/>
<accession>A0A2A8ZY83</accession>
<dbReference type="EMBL" id="NTRR01000025">
    <property type="protein sequence ID" value="PFE13940.1"/>
    <property type="molecule type" value="Genomic_DNA"/>
</dbReference>
<comment type="caution">
    <text evidence="1">The sequence shown here is derived from an EMBL/GenBank/DDBJ whole genome shotgun (WGS) entry which is preliminary data.</text>
</comment>
<protein>
    <submittedName>
        <fullName evidence="1">Uncharacterized protein</fullName>
    </submittedName>
</protein>
<dbReference type="Proteomes" id="UP000220032">
    <property type="component" value="Unassembled WGS sequence"/>
</dbReference>
<reference evidence="1 2" key="1">
    <citation type="submission" date="2017-09" db="EMBL/GenBank/DDBJ databases">
        <title>Large-scale bioinformatics analysis of Bacillus genomes uncovers conserved roles of natural products in bacterial physiology.</title>
        <authorList>
            <consortium name="Agbiome Team Llc"/>
            <person name="Bleich R.M."/>
            <person name="Grubbs K.J."/>
            <person name="Santa Maria K.C."/>
            <person name="Allen S.E."/>
            <person name="Farag S."/>
            <person name="Shank E.A."/>
            <person name="Bowers A."/>
        </authorList>
    </citation>
    <scope>NUCLEOTIDE SEQUENCE [LARGE SCALE GENOMIC DNA]</scope>
    <source>
        <strain evidence="1 2">AFS022681</strain>
    </source>
</reference>
<evidence type="ECO:0000313" key="2">
    <source>
        <dbReference type="Proteomes" id="UP000220032"/>
    </source>
</evidence>
<gene>
    <name evidence="1" type="ORF">CN307_17025</name>
</gene>
<sequence length="62" mass="7353">MISSQIVSYNQKDIYLQKIKMKRSGWYEKLCTKIRPIFFFSFSFSSKGTKAFAFVPFLLRSI</sequence>
<name>A0A2A8ZY83_BACCE</name>
<evidence type="ECO:0000313" key="1">
    <source>
        <dbReference type="EMBL" id="PFE13940.1"/>
    </source>
</evidence>
<proteinExistence type="predicted"/>